<feature type="domain" description="F-box" evidence="2">
    <location>
        <begin position="20"/>
        <end position="66"/>
    </location>
</feature>
<gene>
    <name evidence="3" type="ORF">AVEN_215070_1</name>
</gene>
<evidence type="ECO:0000256" key="1">
    <source>
        <dbReference type="SAM" id="MobiDB-lite"/>
    </source>
</evidence>
<evidence type="ECO:0000313" key="3">
    <source>
        <dbReference type="EMBL" id="GBL60249.1"/>
    </source>
</evidence>
<organism evidence="3 4">
    <name type="scientific">Araneus ventricosus</name>
    <name type="common">Orbweaver spider</name>
    <name type="synonym">Epeira ventricosa</name>
    <dbReference type="NCBI Taxonomy" id="182803"/>
    <lineage>
        <taxon>Eukaryota</taxon>
        <taxon>Metazoa</taxon>
        <taxon>Ecdysozoa</taxon>
        <taxon>Arthropoda</taxon>
        <taxon>Chelicerata</taxon>
        <taxon>Arachnida</taxon>
        <taxon>Araneae</taxon>
        <taxon>Araneomorphae</taxon>
        <taxon>Entelegynae</taxon>
        <taxon>Araneoidea</taxon>
        <taxon>Araneidae</taxon>
        <taxon>Araneus</taxon>
    </lineage>
</organism>
<dbReference type="InterPro" id="IPR036047">
    <property type="entry name" value="F-box-like_dom_sf"/>
</dbReference>
<dbReference type="SUPFAM" id="SSF81383">
    <property type="entry name" value="F-box domain"/>
    <property type="match status" value="1"/>
</dbReference>
<dbReference type="Gene3D" id="1.20.1280.50">
    <property type="match status" value="1"/>
</dbReference>
<dbReference type="PROSITE" id="PS50181">
    <property type="entry name" value="FBOX"/>
    <property type="match status" value="1"/>
</dbReference>
<evidence type="ECO:0000313" key="4">
    <source>
        <dbReference type="Proteomes" id="UP000499080"/>
    </source>
</evidence>
<name>A0A4Y1ZNZ4_ARAVE</name>
<dbReference type="Proteomes" id="UP000499080">
    <property type="component" value="Unassembled WGS sequence"/>
</dbReference>
<feature type="compositionally biased region" description="Polar residues" evidence="1">
    <location>
        <begin position="8"/>
        <end position="22"/>
    </location>
</feature>
<dbReference type="InterPro" id="IPR001810">
    <property type="entry name" value="F-box_dom"/>
</dbReference>
<dbReference type="Gene3D" id="3.80.10.10">
    <property type="entry name" value="Ribonuclease Inhibitor"/>
    <property type="match status" value="1"/>
</dbReference>
<dbReference type="PANTHER" id="PTHR20872:SF1">
    <property type="entry name" value="F-BOX DOMAIN-CONTAINING PROTEIN"/>
    <property type="match status" value="1"/>
</dbReference>
<proteinExistence type="predicted"/>
<dbReference type="OrthoDB" id="6409609at2759"/>
<dbReference type="AlphaFoldDB" id="A0A4Y1ZNZ4"/>
<dbReference type="InterPro" id="IPR032675">
    <property type="entry name" value="LRR_dom_sf"/>
</dbReference>
<sequence length="447" mass="51726">MADKLDIETTQSTAPNETEQGQWSELPSLPLENIYSFLTRQDQANMSMVCRKWSQGYGSPSVWKTFRFNFTASQVSQVMTVVRKYSRMFRHVEIDCTEDTKRRLIKSWCRFFIEFLQILTSNSQLLSFKLRYLSDSVRYIGTPTYINICGAIADFLGSQRRLERVEFEYCSLKFHDGVKFLRKLSEHSRESLTHLVLRGFISLQMLDRGQYSNPVQQIPKLADLPSLTTLETDYSLIFENMVTSQCNDIQTIKSCKTRVLSKIILHCCYVSLEDEDFRGLMSADWRYLKIFCPDLQVDLRITTTSETHQELEFLIVPNMPITRLEYIIDGLDEETGPVLLFDHLLSCKTNDHLVTLHLEGMWPIQLLSSTFIPFLQACKKLKCLKLFIISSASVIDLLLKSWQENPPESLEEVIIDVSDVNEDDYPILMNLTTEYVSLLELAGLNLK</sequence>
<accession>A0A4Y1ZNZ4</accession>
<evidence type="ECO:0000259" key="2">
    <source>
        <dbReference type="PROSITE" id="PS50181"/>
    </source>
</evidence>
<dbReference type="PANTHER" id="PTHR20872">
    <property type="match status" value="1"/>
</dbReference>
<keyword evidence="4" id="KW-1185">Reference proteome</keyword>
<dbReference type="EMBL" id="BGPR01076269">
    <property type="protein sequence ID" value="GBL60249.1"/>
    <property type="molecule type" value="Genomic_DNA"/>
</dbReference>
<comment type="caution">
    <text evidence="3">The sequence shown here is derived from an EMBL/GenBank/DDBJ whole genome shotgun (WGS) entry which is preliminary data.</text>
</comment>
<protein>
    <recommendedName>
        <fullName evidence="2">F-box domain-containing protein</fullName>
    </recommendedName>
</protein>
<feature type="region of interest" description="Disordered" evidence="1">
    <location>
        <begin position="1"/>
        <end position="22"/>
    </location>
</feature>
<dbReference type="Pfam" id="PF00646">
    <property type="entry name" value="F-box"/>
    <property type="match status" value="1"/>
</dbReference>
<feature type="non-terminal residue" evidence="3">
    <location>
        <position position="447"/>
    </location>
</feature>
<reference evidence="3 4" key="1">
    <citation type="journal article" date="2019" name="Sci. Rep.">
        <title>Orb-weaving spider Araneus ventricosus genome elucidates the spidroin gene catalogue.</title>
        <authorList>
            <person name="Kono N."/>
            <person name="Nakamura H."/>
            <person name="Ohtoshi R."/>
            <person name="Moran D.A.P."/>
            <person name="Shinohara A."/>
            <person name="Yoshida Y."/>
            <person name="Fujiwara M."/>
            <person name="Mori M."/>
            <person name="Tomita M."/>
            <person name="Arakawa K."/>
        </authorList>
    </citation>
    <scope>NUCLEOTIDE SEQUENCE [LARGE SCALE GENOMIC DNA]</scope>
</reference>